<evidence type="ECO:0000313" key="2">
    <source>
        <dbReference type="Proteomes" id="UP000014254"/>
    </source>
</evidence>
<keyword evidence="2" id="KW-1185">Reference proteome</keyword>
<sequence length="66" mass="7092">MAHPADPSVGCIYRLQPDQNAQQAQKGATVAARSSIATLADIKSPCHCCTVSSISSFLILEEIFHY</sequence>
<evidence type="ECO:0000313" key="1">
    <source>
        <dbReference type="EMBL" id="EPB91346.1"/>
    </source>
</evidence>
<dbReference type="VEuPathDB" id="FungiDB:HMPREF1544_01863"/>
<accession>S2JLY4</accession>
<gene>
    <name evidence="1" type="ORF">HMPREF1544_01863</name>
</gene>
<dbReference type="GO" id="GO:0016984">
    <property type="term" value="F:ribulose-bisphosphate carboxylase activity"/>
    <property type="evidence" value="ECO:0007669"/>
    <property type="project" value="InterPro"/>
</dbReference>
<dbReference type="GO" id="GO:0015977">
    <property type="term" value="P:carbon fixation"/>
    <property type="evidence" value="ECO:0007669"/>
    <property type="project" value="InterPro"/>
</dbReference>
<reference evidence="2" key="1">
    <citation type="submission" date="2013-05" db="EMBL/GenBank/DDBJ databases">
        <title>The Genome sequence of Mucor circinelloides f. circinelloides 1006PhL.</title>
        <authorList>
            <consortium name="The Broad Institute Genomics Platform"/>
            <person name="Cuomo C."/>
            <person name="Earl A."/>
            <person name="Findley K."/>
            <person name="Lee S.C."/>
            <person name="Walker B."/>
            <person name="Young S."/>
            <person name="Zeng Q."/>
            <person name="Gargeya S."/>
            <person name="Fitzgerald M."/>
            <person name="Haas B."/>
            <person name="Abouelleil A."/>
            <person name="Allen A.W."/>
            <person name="Alvarado L."/>
            <person name="Arachchi H.M."/>
            <person name="Berlin A.M."/>
            <person name="Chapman S.B."/>
            <person name="Gainer-Dewar J."/>
            <person name="Goldberg J."/>
            <person name="Griggs A."/>
            <person name="Gujja S."/>
            <person name="Hansen M."/>
            <person name="Howarth C."/>
            <person name="Imamovic A."/>
            <person name="Ireland A."/>
            <person name="Larimer J."/>
            <person name="McCowan C."/>
            <person name="Murphy C."/>
            <person name="Pearson M."/>
            <person name="Poon T.W."/>
            <person name="Priest M."/>
            <person name="Roberts A."/>
            <person name="Saif S."/>
            <person name="Shea T."/>
            <person name="Sisk P."/>
            <person name="Sykes S."/>
            <person name="Wortman J."/>
            <person name="Nusbaum C."/>
            <person name="Birren B."/>
        </authorList>
    </citation>
    <scope>NUCLEOTIDE SEQUENCE [LARGE SCALE GENOMIC DNA]</scope>
    <source>
        <strain evidence="2">1006PhL</strain>
    </source>
</reference>
<dbReference type="InParanoid" id="S2JLY4"/>
<proteinExistence type="predicted"/>
<dbReference type="Proteomes" id="UP000014254">
    <property type="component" value="Unassembled WGS sequence"/>
</dbReference>
<dbReference type="AlphaFoldDB" id="S2JLY4"/>
<dbReference type="EMBL" id="KE123910">
    <property type="protein sequence ID" value="EPB91346.1"/>
    <property type="molecule type" value="Genomic_DNA"/>
</dbReference>
<name>S2JLY4_MUCC1</name>
<protein>
    <submittedName>
        <fullName evidence="1">Uncharacterized protein</fullName>
    </submittedName>
</protein>
<organism evidence="1 2">
    <name type="scientific">Mucor circinelloides f. circinelloides (strain 1006PhL)</name>
    <name type="common">Mucormycosis agent</name>
    <name type="synonym">Calyptromyces circinelloides</name>
    <dbReference type="NCBI Taxonomy" id="1220926"/>
    <lineage>
        <taxon>Eukaryota</taxon>
        <taxon>Fungi</taxon>
        <taxon>Fungi incertae sedis</taxon>
        <taxon>Mucoromycota</taxon>
        <taxon>Mucoromycotina</taxon>
        <taxon>Mucoromycetes</taxon>
        <taxon>Mucorales</taxon>
        <taxon>Mucorineae</taxon>
        <taxon>Mucoraceae</taxon>
        <taxon>Mucor</taxon>
    </lineage>
</organism>